<dbReference type="PROSITE" id="PS51257">
    <property type="entry name" value="PROKAR_LIPOPROTEIN"/>
    <property type="match status" value="1"/>
</dbReference>
<feature type="signal peptide" evidence="1">
    <location>
        <begin position="1"/>
        <end position="30"/>
    </location>
</feature>
<evidence type="ECO:0000313" key="3">
    <source>
        <dbReference type="EMBL" id="MDC8785317.1"/>
    </source>
</evidence>
<feature type="chain" id="PRO_5045447699" evidence="1">
    <location>
        <begin position="31"/>
        <end position="395"/>
    </location>
</feature>
<keyword evidence="4" id="KW-1185">Reference proteome</keyword>
<dbReference type="Proteomes" id="UP001219862">
    <property type="component" value="Unassembled WGS sequence"/>
</dbReference>
<dbReference type="EMBL" id="JAQQXS010000007">
    <property type="protein sequence ID" value="MDC8785317.1"/>
    <property type="molecule type" value="Genomic_DNA"/>
</dbReference>
<evidence type="ECO:0000313" key="4">
    <source>
        <dbReference type="Proteomes" id="UP001219862"/>
    </source>
</evidence>
<name>A0ABT5KU76_9BURK</name>
<accession>A0ABT5KU76</accession>
<dbReference type="InterPro" id="IPR041290">
    <property type="entry name" value="Tli4_C"/>
</dbReference>
<dbReference type="RefSeq" id="WP_273596439.1">
    <property type="nucleotide sequence ID" value="NZ_JAQQXS010000007.1"/>
</dbReference>
<reference evidence="3 4" key="1">
    <citation type="submission" date="2022-10" db="EMBL/GenBank/DDBJ databases">
        <title>paucibacter sp. hw8 Genome sequencing.</title>
        <authorList>
            <person name="Park S."/>
        </authorList>
    </citation>
    <scope>NUCLEOTIDE SEQUENCE [LARGE SCALE GENOMIC DNA]</scope>
    <source>
        <strain evidence="4">hw8</strain>
    </source>
</reference>
<evidence type="ECO:0000259" key="2">
    <source>
        <dbReference type="Pfam" id="PF18426"/>
    </source>
</evidence>
<proteinExistence type="predicted"/>
<organism evidence="3 4">
    <name type="scientific">Roseateles koreensis</name>
    <dbReference type="NCBI Taxonomy" id="2987526"/>
    <lineage>
        <taxon>Bacteria</taxon>
        <taxon>Pseudomonadati</taxon>
        <taxon>Pseudomonadota</taxon>
        <taxon>Betaproteobacteria</taxon>
        <taxon>Burkholderiales</taxon>
        <taxon>Sphaerotilaceae</taxon>
        <taxon>Roseateles</taxon>
    </lineage>
</organism>
<sequence>MKQLPTKLDRIGAGLSVLCRWALLPLAAMASACSAEPPPIPTDWKTDCVGLMQISFPGEVDVAAHKFRKYSQFSTQANLSESVFFSDGKIAGGDDFWYHGTLQVTHPMTDDEYKALVAARKDSQKEVLADFKKKKPTELNAAGQRSRYWLLQTTAKDGVAWRFDADYVVLMRVNQSVISWVSAGSRPNIDKAEKSAAIAFNNLNQAQPRPLYDLPKNPGLCLPYLFIQDSEPAPDRSFGVTYRLKEHPDITIFLQDIRANTPVKSERDNRFAAIDRAENFWGLMYRQSYAKADVQYLNFSEFAGYKAVASKAYMVRQGGEKDYGLMYTVLGHEDESKDVPNLTFRVIRDAKNAIAKGIEPVPEKAFFEMAQTIANSVKRRSVKQRAIEPQGTQAP</sequence>
<comment type="caution">
    <text evidence="3">The sequence shown here is derived from an EMBL/GenBank/DDBJ whole genome shotgun (WGS) entry which is preliminary data.</text>
</comment>
<dbReference type="Pfam" id="PF18426">
    <property type="entry name" value="Tli4_C"/>
    <property type="match status" value="1"/>
</dbReference>
<evidence type="ECO:0000256" key="1">
    <source>
        <dbReference type="SAM" id="SignalP"/>
    </source>
</evidence>
<gene>
    <name evidence="3" type="ORF">PRZ01_08960</name>
</gene>
<protein>
    <submittedName>
        <fullName evidence="3">T6SS immunity protein Tli4 family protein</fullName>
    </submittedName>
</protein>
<feature type="domain" description="Tle cognate immunity protein 4 C-terminal" evidence="2">
    <location>
        <begin position="214"/>
        <end position="378"/>
    </location>
</feature>
<keyword evidence="1" id="KW-0732">Signal</keyword>